<proteinExistence type="predicted"/>
<protein>
    <submittedName>
        <fullName evidence="1">Uncharacterized protein</fullName>
    </submittedName>
</protein>
<accession>A0A0Z8LGC3</accession>
<dbReference type="Proteomes" id="UP000072933">
    <property type="component" value="Unassembled WGS sequence"/>
</dbReference>
<gene>
    <name evidence="1" type="ORF">ERS132370_01795</name>
</gene>
<name>A0A0Z8LGC3_STRSU</name>
<evidence type="ECO:0000313" key="1">
    <source>
        <dbReference type="EMBL" id="CYW11255.1"/>
    </source>
</evidence>
<evidence type="ECO:0000313" key="2">
    <source>
        <dbReference type="Proteomes" id="UP000072933"/>
    </source>
</evidence>
<dbReference type="EMBL" id="FIID01000022">
    <property type="protein sequence ID" value="CYW11255.1"/>
    <property type="molecule type" value="Genomic_DNA"/>
</dbReference>
<sequence>MDIYENVGLLIFMQLTAMYACIFMAYYQIQLIKEFSKHLKKEKRRRKSNNGRK</sequence>
<organism evidence="1 2">
    <name type="scientific">Streptococcus suis</name>
    <dbReference type="NCBI Taxonomy" id="1307"/>
    <lineage>
        <taxon>Bacteria</taxon>
        <taxon>Bacillati</taxon>
        <taxon>Bacillota</taxon>
        <taxon>Bacilli</taxon>
        <taxon>Lactobacillales</taxon>
        <taxon>Streptococcaceae</taxon>
        <taxon>Streptococcus</taxon>
    </lineage>
</organism>
<dbReference type="AlphaFoldDB" id="A0A0Z8LGC3"/>
<dbReference type="RefSeq" id="WP_153308532.1">
    <property type="nucleotide sequence ID" value="NZ_AP023392.1"/>
</dbReference>
<reference evidence="1 2" key="1">
    <citation type="submission" date="2016-02" db="EMBL/GenBank/DDBJ databases">
        <authorList>
            <consortium name="Pathogen Informatics"/>
        </authorList>
    </citation>
    <scope>NUCLEOTIDE SEQUENCE [LARGE SCALE GENOMIC DNA]</scope>
    <source>
        <strain evidence="1 2">LSS8</strain>
    </source>
</reference>